<feature type="transmembrane region" description="Helical" evidence="2">
    <location>
        <begin position="521"/>
        <end position="543"/>
    </location>
</feature>
<comment type="caution">
    <text evidence="4">The sequence shown here is derived from an EMBL/GenBank/DDBJ whole genome shotgun (WGS) entry which is preliminary data.</text>
</comment>
<feature type="transmembrane region" description="Helical" evidence="2">
    <location>
        <begin position="316"/>
        <end position="334"/>
    </location>
</feature>
<name>A0A1G4I2U7_TRYEQ</name>
<keyword evidence="2" id="KW-1133">Transmembrane helix</keyword>
<evidence type="ECO:0000256" key="2">
    <source>
        <dbReference type="SAM" id="Phobius"/>
    </source>
</evidence>
<dbReference type="PANTHER" id="PTHR45856">
    <property type="entry name" value="ALPHA/BETA-HYDROLASES SUPERFAMILY PROTEIN"/>
    <property type="match status" value="1"/>
</dbReference>
<sequence length="1232" mass="138113">MERRQAGGNLLDSMNSASVHVNDLPAEFPRFPPQTISTGVASQSHRKKSPASGPPMNGSHSFSRHTNTGTVPAIPRAPRRCRLTNNAPFPDPACVDCQRHSCSRHSGGSTLAGGVELQIEGLTRFVWRCIYFLWLAALVAGIVLQSLPSITWRVLDICGRDAPDMWKYGTWNSNCATIELEDRHTDTYRVQWNGRPYSVDFGDPLLRFRSLVINLASPDDWEVFHPDERRFTLRVAIPFMEENSNWSTAPLPIVCRRGDDRCVYINLPPGAVLNDTGGGRVSLSLSDVPGSIARNINNSAVGILFQGRAYALTVLIWRYIALTITVLHAIRFVVNLKYNNSLYEQWWVLVLLLASVLYLNPLTALAISPDRLPLPLEFLELHVPWWFVAVVVSYMFSVITASMPRAANPTKQEGAKNLGCLSRMKACFCRSRSIYDPPLWTKVVGVLFIIIAIGLDIAVAWRCCSATLHGRGSGKKIYIYLLCSLFGFGSLVCCIMLYRLRRSMSKKSYLDSRPQQLACRVFMFMFFTAIIFSITQFALFYVLDFRIPGMLAWQPLIQLPALLVWPVLVNVMTLIYTTRHRPETVPVHPRDTRWKESVWPDDWYRWLVRHGGSMYIFHTEKEEASFNWKQLEYRVRRYLARLKRRGSVHNLSLLLQSIPNDSSSPPVEGPSDPSINYTIMCSVHSRPQDIEFWKGLRESICNRGAAEIVNMDMTSTCFLPYVEAGRENDLGPERPSGASQVMRQNVGREGGGSRAPLLENDGGALNGSVALRLSSTTGDAPPGDGERRLGSVDDHSEDSGDDGGSTNNPKSVWQALRGVISASVRGAGRNLFERPAHAFERAETYLLDAVQQRMHEPLYLPFFNLETAIDCFNIAFESYNWKGQSHARAQERKVGTSGCCRGSSNYRSNARESAAYPRETDPDACSTSQGDVEMRKFCPSTEQQSVAATPDHNGTPTIDVEQYGYKPIAVFEALDVVAVCAVMDTEFLHHRGKAPRIVIAFRGTANMSNVREDIKMRRRAWDEMKTDRDNASLKSSCCWEPTVHSGFLEIWEAHQTSIEEKLGGFLKDNSSTVYRVFCTGHSMGGAVACLCAYSVRRMLREIEYPLDEVTVYTFGQPPMGNAAFQTAYDKAIPRTFRVVNESDTFATFRLYGTQVGTEVDINRHGNYICKPTYMEQRCHPMKNKVFGIEGHQVKSYARSLNALALDTSCKIRASGDPEASYVAEPGREPDAM</sequence>
<feature type="region of interest" description="Disordered" evidence="1">
    <location>
        <begin position="910"/>
        <end position="929"/>
    </location>
</feature>
<keyword evidence="2" id="KW-0812">Transmembrane</keyword>
<proteinExistence type="predicted"/>
<feature type="transmembrane region" description="Helical" evidence="2">
    <location>
        <begin position="439"/>
        <end position="461"/>
    </location>
</feature>
<dbReference type="Pfam" id="PF01764">
    <property type="entry name" value="Lipase_3"/>
    <property type="match status" value="1"/>
</dbReference>
<protein>
    <submittedName>
        <fullName evidence="4">Lipase domain protein, putative</fullName>
    </submittedName>
</protein>
<dbReference type="CDD" id="cd00519">
    <property type="entry name" value="Lipase_3"/>
    <property type="match status" value="1"/>
</dbReference>
<dbReference type="Proteomes" id="UP000195570">
    <property type="component" value="Unassembled WGS sequence"/>
</dbReference>
<dbReference type="RefSeq" id="XP_067077574.1">
    <property type="nucleotide sequence ID" value="XM_067221473.1"/>
</dbReference>
<evidence type="ECO:0000313" key="4">
    <source>
        <dbReference type="EMBL" id="SCU66085.1"/>
    </source>
</evidence>
<feature type="transmembrane region" description="Helical" evidence="2">
    <location>
        <begin position="383"/>
        <end position="403"/>
    </location>
</feature>
<dbReference type="GO" id="GO:0006629">
    <property type="term" value="P:lipid metabolic process"/>
    <property type="evidence" value="ECO:0007669"/>
    <property type="project" value="InterPro"/>
</dbReference>
<dbReference type="VEuPathDB" id="TriTrypDB:TEOVI_000029500"/>
<keyword evidence="2" id="KW-0472">Membrane</keyword>
<organism evidence="4 5">
    <name type="scientific">Trypanosoma equiperdum</name>
    <dbReference type="NCBI Taxonomy" id="5694"/>
    <lineage>
        <taxon>Eukaryota</taxon>
        <taxon>Discoba</taxon>
        <taxon>Euglenozoa</taxon>
        <taxon>Kinetoplastea</taxon>
        <taxon>Metakinetoplastina</taxon>
        <taxon>Trypanosomatida</taxon>
        <taxon>Trypanosomatidae</taxon>
        <taxon>Trypanosoma</taxon>
    </lineage>
</organism>
<feature type="compositionally biased region" description="Basic and acidic residues" evidence="1">
    <location>
        <begin position="784"/>
        <end position="798"/>
    </location>
</feature>
<feature type="domain" description="Fungal lipase-type" evidence="3">
    <location>
        <begin position="998"/>
        <end position="1144"/>
    </location>
</feature>
<evidence type="ECO:0000256" key="1">
    <source>
        <dbReference type="SAM" id="MobiDB-lite"/>
    </source>
</evidence>
<dbReference type="InterPro" id="IPR051218">
    <property type="entry name" value="Sec_MonoDiacylglyc_Lipase"/>
</dbReference>
<feature type="transmembrane region" description="Helical" evidence="2">
    <location>
        <begin position="346"/>
        <end position="368"/>
    </location>
</feature>
<evidence type="ECO:0000313" key="5">
    <source>
        <dbReference type="Proteomes" id="UP000195570"/>
    </source>
</evidence>
<gene>
    <name evidence="4" type="ORF">TEOVI_000029500</name>
</gene>
<dbReference type="PANTHER" id="PTHR45856:SF11">
    <property type="entry name" value="FUNGAL LIPASE-LIKE DOMAIN-CONTAINING PROTEIN"/>
    <property type="match status" value="1"/>
</dbReference>
<dbReference type="GeneID" id="92374235"/>
<feature type="region of interest" description="Disordered" evidence="1">
    <location>
        <begin position="773"/>
        <end position="811"/>
    </location>
</feature>
<dbReference type="AlphaFoldDB" id="A0A1G4I2U7"/>
<feature type="region of interest" description="Disordered" evidence="1">
    <location>
        <begin position="24"/>
        <end position="77"/>
    </location>
</feature>
<reference evidence="4" key="1">
    <citation type="submission" date="2016-09" db="EMBL/GenBank/DDBJ databases">
        <authorList>
            <person name="Hebert L."/>
            <person name="Moumen B."/>
        </authorList>
    </citation>
    <scope>NUCLEOTIDE SEQUENCE [LARGE SCALE GENOMIC DNA]</scope>
    <source>
        <strain evidence="4">OVI</strain>
    </source>
</reference>
<dbReference type="InterPro" id="IPR002921">
    <property type="entry name" value="Fungal_lipase-type"/>
</dbReference>
<feature type="compositionally biased region" description="Polar residues" evidence="1">
    <location>
        <begin position="34"/>
        <end position="43"/>
    </location>
</feature>
<dbReference type="Gene3D" id="3.40.50.1820">
    <property type="entry name" value="alpha/beta hydrolase"/>
    <property type="match status" value="1"/>
</dbReference>
<feature type="transmembrane region" description="Helical" evidence="2">
    <location>
        <begin position="477"/>
        <end position="500"/>
    </location>
</feature>
<feature type="transmembrane region" description="Helical" evidence="2">
    <location>
        <begin position="125"/>
        <end position="144"/>
    </location>
</feature>
<accession>A0A1G4I2U7</accession>
<feature type="compositionally biased region" description="Polar residues" evidence="1">
    <location>
        <begin position="58"/>
        <end position="70"/>
    </location>
</feature>
<keyword evidence="5" id="KW-1185">Reference proteome</keyword>
<dbReference type="SUPFAM" id="SSF53474">
    <property type="entry name" value="alpha/beta-Hydrolases"/>
    <property type="match status" value="1"/>
</dbReference>
<dbReference type="EMBL" id="CZPT02000499">
    <property type="protein sequence ID" value="SCU66085.1"/>
    <property type="molecule type" value="Genomic_DNA"/>
</dbReference>
<evidence type="ECO:0000259" key="3">
    <source>
        <dbReference type="Pfam" id="PF01764"/>
    </source>
</evidence>
<dbReference type="InterPro" id="IPR029058">
    <property type="entry name" value="AB_hydrolase_fold"/>
</dbReference>